<evidence type="ECO:0000259" key="2">
    <source>
        <dbReference type="Pfam" id="PF04773"/>
    </source>
</evidence>
<dbReference type="Proteomes" id="UP000311008">
    <property type="component" value="Chromosome"/>
</dbReference>
<dbReference type="PANTHER" id="PTHR30273">
    <property type="entry name" value="PERIPLASMIC SIGNAL SENSOR AND SIGMA FACTOR ACTIVATOR FECR-RELATED"/>
    <property type="match status" value="1"/>
</dbReference>
<dbReference type="RefSeq" id="WP_140002812.1">
    <property type="nucleotide sequence ID" value="NZ_CP040946.1"/>
</dbReference>
<dbReference type="GO" id="GO:0016989">
    <property type="term" value="F:sigma factor antagonist activity"/>
    <property type="evidence" value="ECO:0007669"/>
    <property type="project" value="TreeGrafter"/>
</dbReference>
<dbReference type="Pfam" id="PF04773">
    <property type="entry name" value="FecR"/>
    <property type="match status" value="1"/>
</dbReference>
<feature type="domain" description="FecR N-terminal" evidence="3">
    <location>
        <begin position="12"/>
        <end position="53"/>
    </location>
</feature>
<keyword evidence="1" id="KW-0812">Transmembrane</keyword>
<feature type="domain" description="FecR protein" evidence="2">
    <location>
        <begin position="124"/>
        <end position="214"/>
    </location>
</feature>
<evidence type="ECO:0000256" key="1">
    <source>
        <dbReference type="SAM" id="Phobius"/>
    </source>
</evidence>
<evidence type="ECO:0000313" key="5">
    <source>
        <dbReference type="Proteomes" id="UP000311008"/>
    </source>
</evidence>
<sequence>MMQQNHEDVIRQTAVRWYMRMREAAPDAPDRTSFEVWMLSDRRHRAAYQMIESTMEDFSSIERLQALSNALSQKQYFEQNARRKKVSKLGSGLAVLLLCVGLGFLGRTQYQQWQAAPLSSEVQTTAVAQMVKRTLEDGSVVTANANSAMEIVFYRHQRLVKLTRGEAIFEVTKDPNRPFVVETQQAKVTVLGTRFAVNQLSHKVRISVDHGRVQVARADGSEHTLILRNGEVAEIEQMNAPHKVNRNAADSFSFINGRIVFDRADMFEVADTLSRYRNPTVQALFFGNQTPKVNAVLNVAELESFIQTLPQSVPVTLKRKHETLVIEPIR</sequence>
<accession>A0A5B8CQQ7</accession>
<keyword evidence="1" id="KW-1133">Transmembrane helix</keyword>
<dbReference type="OrthoDB" id="1100567at2"/>
<dbReference type="KEGG" id="mmec:FIU01_02920"/>
<keyword evidence="1" id="KW-0472">Membrane</keyword>
<dbReference type="InterPro" id="IPR006860">
    <property type="entry name" value="FecR"/>
</dbReference>
<dbReference type="PIRSF" id="PIRSF018266">
    <property type="entry name" value="FecR"/>
    <property type="match status" value="1"/>
</dbReference>
<evidence type="ECO:0000259" key="3">
    <source>
        <dbReference type="Pfam" id="PF16220"/>
    </source>
</evidence>
<dbReference type="InterPro" id="IPR012373">
    <property type="entry name" value="Ferrdict_sens_TM"/>
</dbReference>
<protein>
    <submittedName>
        <fullName evidence="4">DUF4880 domain-containing protein</fullName>
    </submittedName>
</protein>
<organism evidence="4 5">
    <name type="scientific">Methylophilus medardicus</name>
    <dbReference type="NCBI Taxonomy" id="2588534"/>
    <lineage>
        <taxon>Bacteria</taxon>
        <taxon>Pseudomonadati</taxon>
        <taxon>Pseudomonadota</taxon>
        <taxon>Betaproteobacteria</taxon>
        <taxon>Nitrosomonadales</taxon>
        <taxon>Methylophilaceae</taxon>
        <taxon>Methylophilus</taxon>
    </lineage>
</organism>
<reference evidence="5" key="1">
    <citation type="journal article" date="2019" name="ISME J.">
        <title>Evolution in action: habitat transition from sediment to the pelagial leads to genome streamlining in Methylophilaceae.</title>
        <authorList>
            <person name="Salcher M."/>
            <person name="Schaefle D."/>
            <person name="Kaspar M."/>
            <person name="Neuenschwander S.M."/>
            <person name="Ghai R."/>
        </authorList>
    </citation>
    <scope>NUCLEOTIDE SEQUENCE [LARGE SCALE GENOMIC DNA]</scope>
    <source>
        <strain evidence="5">MMS-M-51</strain>
    </source>
</reference>
<proteinExistence type="predicted"/>
<dbReference type="Gene3D" id="2.60.120.1440">
    <property type="match status" value="1"/>
</dbReference>
<dbReference type="Pfam" id="PF16220">
    <property type="entry name" value="DUF4880"/>
    <property type="match status" value="1"/>
</dbReference>
<keyword evidence="5" id="KW-1185">Reference proteome</keyword>
<dbReference type="EMBL" id="CP040946">
    <property type="protein sequence ID" value="QDC43581.1"/>
    <property type="molecule type" value="Genomic_DNA"/>
</dbReference>
<dbReference type="PANTHER" id="PTHR30273:SF2">
    <property type="entry name" value="PROTEIN FECR"/>
    <property type="match status" value="1"/>
</dbReference>
<evidence type="ECO:0000313" key="4">
    <source>
        <dbReference type="EMBL" id="QDC43581.1"/>
    </source>
</evidence>
<gene>
    <name evidence="4" type="ORF">FIU01_02920</name>
</gene>
<dbReference type="InterPro" id="IPR032623">
    <property type="entry name" value="FecR_N"/>
</dbReference>
<dbReference type="AlphaFoldDB" id="A0A5B8CQQ7"/>
<feature type="transmembrane region" description="Helical" evidence="1">
    <location>
        <begin position="89"/>
        <end position="106"/>
    </location>
</feature>
<name>A0A5B8CQQ7_9PROT</name>